<feature type="active site" evidence="10 12">
    <location>
        <position position="864"/>
    </location>
</feature>
<keyword evidence="2" id="KW-0963">Cytoplasm</keyword>
<dbReference type="Gene3D" id="1.20.5.5270">
    <property type="match status" value="1"/>
</dbReference>
<evidence type="ECO:0000256" key="11">
    <source>
        <dbReference type="PIRNR" id="PIRNR001174"/>
    </source>
</evidence>
<dbReference type="AlphaFoldDB" id="A0A0J9XHM4"/>
<dbReference type="PANTHER" id="PTHR10046">
    <property type="entry name" value="ATP DEPENDENT LON PROTEASE FAMILY MEMBER"/>
    <property type="match status" value="1"/>
</dbReference>
<dbReference type="InterPro" id="IPR027065">
    <property type="entry name" value="Lon_Prtase"/>
</dbReference>
<keyword evidence="5 10" id="KW-0378">Hydrolase</keyword>
<feature type="region of interest" description="Disordered" evidence="16">
    <location>
        <begin position="317"/>
        <end position="341"/>
    </location>
</feature>
<evidence type="ECO:0000256" key="3">
    <source>
        <dbReference type="ARBA" id="ARBA00022670"/>
    </source>
</evidence>
<feature type="domain" description="Lon proteolytic" evidence="17">
    <location>
        <begin position="729"/>
        <end position="917"/>
    </location>
</feature>
<dbReference type="InterPro" id="IPR027417">
    <property type="entry name" value="P-loop_NTPase"/>
</dbReference>
<dbReference type="SUPFAM" id="SSF88697">
    <property type="entry name" value="PUA domain-like"/>
    <property type="match status" value="1"/>
</dbReference>
<dbReference type="GO" id="GO:0004176">
    <property type="term" value="F:ATP-dependent peptidase activity"/>
    <property type="evidence" value="ECO:0007669"/>
    <property type="project" value="UniProtKB-UniRule"/>
</dbReference>
<evidence type="ECO:0000256" key="2">
    <source>
        <dbReference type="ARBA" id="ARBA00022490"/>
    </source>
</evidence>
<dbReference type="PIRSF" id="PIRSF001174">
    <property type="entry name" value="Lon_proteas"/>
    <property type="match status" value="1"/>
</dbReference>
<name>A0A0J9XHM4_GEOCN</name>
<evidence type="ECO:0000256" key="6">
    <source>
        <dbReference type="ARBA" id="ARBA00022825"/>
    </source>
</evidence>
<dbReference type="GO" id="GO:0005782">
    <property type="term" value="C:peroxisomal matrix"/>
    <property type="evidence" value="ECO:0007669"/>
    <property type="project" value="UniProtKB-SubCell"/>
</dbReference>
<dbReference type="GO" id="GO:0006515">
    <property type="term" value="P:protein quality control for misfolded or incompletely synthesized proteins"/>
    <property type="evidence" value="ECO:0007669"/>
    <property type="project" value="UniProtKB-UniRule"/>
</dbReference>
<evidence type="ECO:0000256" key="16">
    <source>
        <dbReference type="SAM" id="MobiDB-lite"/>
    </source>
</evidence>
<dbReference type="InterPro" id="IPR020568">
    <property type="entry name" value="Ribosomal_Su5_D2-typ_SF"/>
</dbReference>
<dbReference type="Gene3D" id="3.40.50.300">
    <property type="entry name" value="P-loop containing nucleotide triphosphate hydrolases"/>
    <property type="match status" value="1"/>
</dbReference>
<dbReference type="SUPFAM" id="SSF54211">
    <property type="entry name" value="Ribosomal protein S5 domain 2-like"/>
    <property type="match status" value="1"/>
</dbReference>
<comment type="subcellular location">
    <subcellularLocation>
        <location evidence="1 10">Peroxisome matrix</location>
    </subcellularLocation>
</comment>
<dbReference type="STRING" id="1173061.A0A0J9XHM4"/>
<evidence type="ECO:0000256" key="9">
    <source>
        <dbReference type="ARBA" id="ARBA00023140"/>
    </source>
</evidence>
<dbReference type="InterPro" id="IPR003959">
    <property type="entry name" value="ATPase_AAA_core"/>
</dbReference>
<keyword evidence="4 10" id="KW-0547">Nucleotide-binding</keyword>
<dbReference type="GO" id="GO:0004252">
    <property type="term" value="F:serine-type endopeptidase activity"/>
    <property type="evidence" value="ECO:0007669"/>
    <property type="project" value="UniProtKB-UniRule"/>
</dbReference>
<dbReference type="GO" id="GO:0016485">
    <property type="term" value="P:protein processing"/>
    <property type="evidence" value="ECO:0007669"/>
    <property type="project" value="UniProtKB-UniRule"/>
</dbReference>
<evidence type="ECO:0000313" key="20">
    <source>
        <dbReference type="Proteomes" id="UP000242525"/>
    </source>
</evidence>
<dbReference type="Gene3D" id="1.20.58.1480">
    <property type="match status" value="1"/>
</dbReference>
<evidence type="ECO:0000313" key="19">
    <source>
        <dbReference type="EMBL" id="CDO57079.1"/>
    </source>
</evidence>
<dbReference type="FunFam" id="3.40.50.300:FF:000382">
    <property type="entry name" value="Lon protease homolog 2, peroxisomal"/>
    <property type="match status" value="1"/>
</dbReference>
<comment type="function">
    <text evidence="10">ATP-dependent serine protease that mediates the selective degradation of misfolded and unassembled polypeptides in the peroxisomal matrix. Necessary for type 2 peroxisome targeting signal (PTS2)-containing protein processing and facilitates peroxisome matrix protein import.</text>
</comment>
<dbReference type="PROSITE" id="PS51786">
    <property type="entry name" value="LON_PROTEOLYTIC"/>
    <property type="match status" value="1"/>
</dbReference>
<keyword evidence="3 10" id="KW-0645">Protease</keyword>
<dbReference type="InterPro" id="IPR008269">
    <property type="entry name" value="Lon_proteolytic"/>
</dbReference>
<keyword evidence="9 10" id="KW-0576">Peroxisome</keyword>
<dbReference type="Pfam" id="PF02190">
    <property type="entry name" value="LON_substr_bdg"/>
    <property type="match status" value="1"/>
</dbReference>
<proteinExistence type="inferred from homology"/>
<dbReference type="InterPro" id="IPR014721">
    <property type="entry name" value="Ribsml_uS5_D2-typ_fold_subgr"/>
</dbReference>
<evidence type="ECO:0000256" key="4">
    <source>
        <dbReference type="ARBA" id="ARBA00022741"/>
    </source>
</evidence>
<dbReference type="SMART" id="SM00382">
    <property type="entry name" value="AAA"/>
    <property type="match status" value="1"/>
</dbReference>
<feature type="binding site" evidence="10 13">
    <location>
        <begin position="471"/>
        <end position="478"/>
    </location>
    <ligand>
        <name>ATP</name>
        <dbReference type="ChEBI" id="CHEBI:30616"/>
    </ligand>
</feature>
<dbReference type="GO" id="GO:0005524">
    <property type="term" value="F:ATP binding"/>
    <property type="evidence" value="ECO:0007669"/>
    <property type="project" value="UniProtKB-UniRule"/>
</dbReference>
<comment type="similarity">
    <text evidence="10 11 14 15">Belongs to the peptidase S16 family.</text>
</comment>
<evidence type="ECO:0000256" key="14">
    <source>
        <dbReference type="PROSITE-ProRule" id="PRU01122"/>
    </source>
</evidence>
<accession>A0A0J9XHM4</accession>
<keyword evidence="7 10" id="KW-0067">ATP-binding</keyword>
<feature type="short sequence motif" description="Microbody targeting signal" evidence="10">
    <location>
        <begin position="926"/>
        <end position="928"/>
    </location>
</feature>
<evidence type="ECO:0000256" key="10">
    <source>
        <dbReference type="HAMAP-Rule" id="MF_03121"/>
    </source>
</evidence>
<dbReference type="PROSITE" id="PS01046">
    <property type="entry name" value="LON_SER"/>
    <property type="match status" value="1"/>
</dbReference>
<dbReference type="SUPFAM" id="SSF52540">
    <property type="entry name" value="P-loop containing nucleoside triphosphate hydrolases"/>
    <property type="match status" value="1"/>
</dbReference>
<dbReference type="GO" id="GO:0016558">
    <property type="term" value="P:protein import into peroxisome matrix"/>
    <property type="evidence" value="ECO:0007669"/>
    <property type="project" value="UniProtKB-UniRule"/>
</dbReference>
<dbReference type="EMBL" id="CCBN010000018">
    <property type="protein sequence ID" value="CDO57079.1"/>
    <property type="molecule type" value="Genomic_DNA"/>
</dbReference>
<dbReference type="InterPro" id="IPR008268">
    <property type="entry name" value="Peptidase_S16_AS"/>
</dbReference>
<evidence type="ECO:0000259" key="17">
    <source>
        <dbReference type="PROSITE" id="PS51786"/>
    </source>
</evidence>
<dbReference type="HAMAP" id="MF_03121">
    <property type="entry name" value="lonp2_euk"/>
    <property type="match status" value="1"/>
</dbReference>
<dbReference type="InterPro" id="IPR003111">
    <property type="entry name" value="Lon_prtase_N"/>
</dbReference>
<dbReference type="SMART" id="SM00464">
    <property type="entry name" value="LON"/>
    <property type="match status" value="1"/>
</dbReference>
<feature type="domain" description="Lon N-terminal" evidence="18">
    <location>
        <begin position="13"/>
        <end position="280"/>
    </location>
</feature>
<dbReference type="Pfam" id="PF00004">
    <property type="entry name" value="AAA"/>
    <property type="match status" value="1"/>
</dbReference>
<dbReference type="InterPro" id="IPR015947">
    <property type="entry name" value="PUA-like_sf"/>
</dbReference>
<dbReference type="OrthoDB" id="2411602at2759"/>
<keyword evidence="6 10" id="KW-0720">Serine protease</keyword>
<evidence type="ECO:0000256" key="7">
    <source>
        <dbReference type="ARBA" id="ARBA00022840"/>
    </source>
</evidence>
<dbReference type="InterPro" id="IPR004815">
    <property type="entry name" value="Lon_bac/euk-typ"/>
</dbReference>
<keyword evidence="8" id="KW-0346">Stress response</keyword>
<dbReference type="InterPro" id="IPR027501">
    <property type="entry name" value="Lonp2_euk"/>
</dbReference>
<dbReference type="GO" id="GO:0016887">
    <property type="term" value="F:ATP hydrolysis activity"/>
    <property type="evidence" value="ECO:0007669"/>
    <property type="project" value="UniProtKB-UniRule"/>
</dbReference>
<evidence type="ECO:0000256" key="1">
    <source>
        <dbReference type="ARBA" id="ARBA00004253"/>
    </source>
</evidence>
<dbReference type="FunFam" id="1.20.5.5270:FF:000002">
    <property type="entry name" value="Lon protease homolog"/>
    <property type="match status" value="1"/>
</dbReference>
<dbReference type="EC" id="3.4.21.-" evidence="10"/>
<evidence type="ECO:0000256" key="5">
    <source>
        <dbReference type="ARBA" id="ARBA00022801"/>
    </source>
</evidence>
<dbReference type="NCBIfam" id="TIGR00763">
    <property type="entry name" value="lon"/>
    <property type="match status" value="1"/>
</dbReference>
<dbReference type="Gene3D" id="3.30.230.10">
    <property type="match status" value="1"/>
</dbReference>
<dbReference type="InterPro" id="IPR054594">
    <property type="entry name" value="Lon_lid"/>
</dbReference>
<sequence>MTQNISPLPFTALPIFALPTSTVLFPGVSVRLQLAPNETTSVLYQFNKLRKSSDKKLQSLVSKFNTLNKQDQQTSSNQLIIGLVPRLSQDTSTENSSFLTSDILADSPSNNINEALHNHGIIAKVVKIERMLAGRYQVVVEGLCRIRINKFKSVVSDEFSSIQAEVSVFADNFDENGSLSPHDQEHLEALKSAALQLIELMNSATIKESSTTGSLVVRHNLIKRIADMIKLTKNKKSANVLTDILASILPLDFTEKLTLLDALSLPDRIKIVSELVSQRVNTIKVTDKINKSVEDNLTKQQREFILRQQLNAIKDELGEGKRDDSSISSRSSSPKDDEDEEIEELRAKLTKADLGEEGRKTVQRELKRLKRMHPTQTEYQVCRNYLETLSEIPWGVFSNDNLQVNPVQRARQILDDDHYGLEKVKKRLLEYLAVLHLKQKRENSKTISAKSDEPIIQIMSMDKSPIILLVGPPGVGKTSLAKSIAKALGRQFHRISLGGVRDEAEIRGHRRTYVGAMPGVLVQALRKVGTMNPVILLDEIDKVSKSNFHGDPSAALLEVLDPEQNHTFTDHYVNFPVDLSKTLFIATANDLHDIPGPLLDRMETISLEGYTYMEKKAIASNYLLPKQMRNNGLEADQLEVDDKALLKIITDYTREAGVRNLEREIGSLCRGKAVEYSELESENHAGSYVTSVKASDIPKYLGMESYKGDIVNDDVDLYEDEKTGKELRRHTYGVVNGLAYMGSGNGGLLLFEATSMPGTGRIKYTGQLGSVISESAEIALSWVRANAFKLGLTKSADIDIVAHKDIHLHAPQGAVPKDGPSAGIAMTVALVSLFSKSPIPRDLAMTGEMTLRGKILPVGGIREKLLGAHMSGVKHVLLPYHTRKVVEEECQFVNELKDFKITYVKYIWDVLAEVWPKEKYPIVFENHL</sequence>
<keyword evidence="20" id="KW-1185">Reference proteome</keyword>
<dbReference type="Gene3D" id="1.10.8.60">
    <property type="match status" value="1"/>
</dbReference>
<evidence type="ECO:0000256" key="8">
    <source>
        <dbReference type="ARBA" id="ARBA00023016"/>
    </source>
</evidence>
<dbReference type="PRINTS" id="PR00830">
    <property type="entry name" value="ENDOLAPTASE"/>
</dbReference>
<dbReference type="PROSITE" id="PS51787">
    <property type="entry name" value="LON_N"/>
    <property type="match status" value="1"/>
</dbReference>
<organism evidence="19 20">
    <name type="scientific">Geotrichum candidum</name>
    <name type="common">Oospora lactis</name>
    <name type="synonym">Dipodascus geotrichum</name>
    <dbReference type="NCBI Taxonomy" id="1173061"/>
    <lineage>
        <taxon>Eukaryota</taxon>
        <taxon>Fungi</taxon>
        <taxon>Dikarya</taxon>
        <taxon>Ascomycota</taxon>
        <taxon>Saccharomycotina</taxon>
        <taxon>Dipodascomycetes</taxon>
        <taxon>Dipodascales</taxon>
        <taxon>Dipodascaceae</taxon>
        <taxon>Geotrichum</taxon>
    </lineage>
</organism>
<evidence type="ECO:0000256" key="15">
    <source>
        <dbReference type="RuleBase" id="RU000591"/>
    </source>
</evidence>
<reference evidence="19" key="1">
    <citation type="submission" date="2014-03" db="EMBL/GenBank/DDBJ databases">
        <authorList>
            <person name="Casaregola S."/>
        </authorList>
    </citation>
    <scope>NUCLEOTIDE SEQUENCE [LARGE SCALE GENOMIC DNA]</scope>
    <source>
        <strain evidence="19">CLIB 918</strain>
    </source>
</reference>
<evidence type="ECO:0000256" key="12">
    <source>
        <dbReference type="PIRSR" id="PIRSR001174-1"/>
    </source>
</evidence>
<dbReference type="Pfam" id="PF05362">
    <property type="entry name" value="Lon_C"/>
    <property type="match status" value="1"/>
</dbReference>
<dbReference type="CDD" id="cd19500">
    <property type="entry name" value="RecA-like_Lon"/>
    <property type="match status" value="1"/>
</dbReference>
<protein>
    <recommendedName>
        <fullName evidence="10">Lon protease homolog 2, peroxisomal</fullName>
        <ecNumber evidence="10">3.4.21.-</ecNumber>
    </recommendedName>
</protein>
<dbReference type="InterPro" id="IPR003593">
    <property type="entry name" value="AAA+_ATPase"/>
</dbReference>
<gene>
    <name evidence="19" type="ORF">BN980_GECA18s02012g</name>
</gene>
<feature type="active site" evidence="10 12">
    <location>
        <position position="821"/>
    </location>
</feature>
<evidence type="ECO:0000259" key="18">
    <source>
        <dbReference type="PROSITE" id="PS51787"/>
    </source>
</evidence>
<evidence type="ECO:0000256" key="13">
    <source>
        <dbReference type="PIRSR" id="PIRSR001174-2"/>
    </source>
</evidence>
<dbReference type="Pfam" id="PF22667">
    <property type="entry name" value="Lon_lid"/>
    <property type="match status" value="1"/>
</dbReference>
<comment type="caution">
    <text evidence="19">The sequence shown here is derived from an EMBL/GenBank/DDBJ whole genome shotgun (WGS) entry which is preliminary data.</text>
</comment>
<dbReference type="Proteomes" id="UP000242525">
    <property type="component" value="Unassembled WGS sequence"/>
</dbReference>
<dbReference type="FunFam" id="1.10.8.60:FF:000091">
    <property type="entry name" value="Lon protease homolog 2, peroxisomal"/>
    <property type="match status" value="1"/>
</dbReference>